<protein>
    <recommendedName>
        <fullName evidence="1">Transposase IS200-like domain-containing protein</fullName>
    </recommendedName>
</protein>
<name>A0ABQ1HBN3_9FLAO</name>
<sequence length="224" mass="26455">MSRLDSADLQSVPAKLSKQKKSKKLYQKIDMAFFIPLSQKMSTKYKATTTDQAYFITITTVGWVDIFTRLNQKYVITNALQYCQNKKGLEIYAYCLMSSHLHLLCKGIDGFILSDIMRDFKKFTSKEIVKTIEEEPESRREWLLAYFEKSCEHLKRKQAYKVWQDGYHAEIVESNWFIKQKVNYIHNNPVKEKIVTLPEDYYFSSARNYAALDYELEVILLDLF</sequence>
<gene>
    <name evidence="2" type="ORF">GCM10008015_08250</name>
</gene>
<dbReference type="SMART" id="SM01321">
    <property type="entry name" value="Y1_Tnp"/>
    <property type="match status" value="1"/>
</dbReference>
<dbReference type="SUPFAM" id="SSF143422">
    <property type="entry name" value="Transposase IS200-like"/>
    <property type="match status" value="1"/>
</dbReference>
<dbReference type="InterPro" id="IPR002686">
    <property type="entry name" value="Transposase_17"/>
</dbReference>
<dbReference type="Pfam" id="PF01797">
    <property type="entry name" value="Y1_Tnp"/>
    <property type="match status" value="1"/>
</dbReference>
<reference evidence="3" key="1">
    <citation type="journal article" date="2019" name="Int. J. Syst. Evol. Microbiol.">
        <title>The Global Catalogue of Microorganisms (GCM) 10K type strain sequencing project: providing services to taxonomists for standard genome sequencing and annotation.</title>
        <authorList>
            <consortium name="The Broad Institute Genomics Platform"/>
            <consortium name="The Broad Institute Genome Sequencing Center for Infectious Disease"/>
            <person name="Wu L."/>
            <person name="Ma J."/>
        </authorList>
    </citation>
    <scope>NUCLEOTIDE SEQUENCE [LARGE SCALE GENOMIC DNA]</scope>
    <source>
        <strain evidence="3">CGMCC 1.12811</strain>
    </source>
</reference>
<feature type="domain" description="Transposase IS200-like" evidence="1">
    <location>
        <begin position="49"/>
        <end position="188"/>
    </location>
</feature>
<dbReference type="Gene3D" id="3.30.70.1290">
    <property type="entry name" value="Transposase IS200-like"/>
    <property type="match status" value="1"/>
</dbReference>
<dbReference type="InterPro" id="IPR036515">
    <property type="entry name" value="Transposase_17_sf"/>
</dbReference>
<evidence type="ECO:0000313" key="2">
    <source>
        <dbReference type="EMBL" id="GGA69831.1"/>
    </source>
</evidence>
<proteinExistence type="predicted"/>
<evidence type="ECO:0000313" key="3">
    <source>
        <dbReference type="Proteomes" id="UP000658793"/>
    </source>
</evidence>
<dbReference type="PANTHER" id="PTHR36966:SF1">
    <property type="entry name" value="REP-ASSOCIATED TYROSINE TRANSPOSASE"/>
    <property type="match status" value="1"/>
</dbReference>
<dbReference type="Proteomes" id="UP000658793">
    <property type="component" value="Unassembled WGS sequence"/>
</dbReference>
<keyword evidence="3" id="KW-1185">Reference proteome</keyword>
<evidence type="ECO:0000259" key="1">
    <source>
        <dbReference type="SMART" id="SM01321"/>
    </source>
</evidence>
<comment type="caution">
    <text evidence="2">The sequence shown here is derived from an EMBL/GenBank/DDBJ whole genome shotgun (WGS) entry which is preliminary data.</text>
</comment>
<dbReference type="NCBIfam" id="NF047646">
    <property type="entry name" value="REP_Tyr_transpos"/>
    <property type="match status" value="1"/>
</dbReference>
<accession>A0ABQ1HBN3</accession>
<dbReference type="EMBL" id="BMGA01000001">
    <property type="protein sequence ID" value="GGA69831.1"/>
    <property type="molecule type" value="Genomic_DNA"/>
</dbReference>
<dbReference type="PANTHER" id="PTHR36966">
    <property type="entry name" value="REP-ASSOCIATED TYROSINE TRANSPOSASE"/>
    <property type="match status" value="1"/>
</dbReference>
<organism evidence="2 3">
    <name type="scientific">Flavobacterium palustre</name>
    <dbReference type="NCBI Taxonomy" id="1476463"/>
    <lineage>
        <taxon>Bacteria</taxon>
        <taxon>Pseudomonadati</taxon>
        <taxon>Bacteroidota</taxon>
        <taxon>Flavobacteriia</taxon>
        <taxon>Flavobacteriales</taxon>
        <taxon>Flavobacteriaceae</taxon>
        <taxon>Flavobacterium</taxon>
    </lineage>
</organism>
<dbReference type="InterPro" id="IPR052715">
    <property type="entry name" value="RAYT_transposase"/>
</dbReference>